<dbReference type="FunFam" id="2.10.25.10:FF:000775">
    <property type="entry name" value="Predicted protein"/>
    <property type="match status" value="1"/>
</dbReference>
<dbReference type="Gene3D" id="2.60.40.150">
    <property type="entry name" value="C2 domain"/>
    <property type="match status" value="1"/>
</dbReference>
<comment type="caution">
    <text evidence="10">Lacks conserved residue(s) required for the propagation of feature annotation.</text>
</comment>
<evidence type="ECO:0000313" key="18">
    <source>
        <dbReference type="Proteomes" id="UP000225706"/>
    </source>
</evidence>
<feature type="disulfide bond" evidence="10">
    <location>
        <begin position="792"/>
        <end position="804"/>
    </location>
</feature>
<feature type="disulfide bond" evidence="10">
    <location>
        <begin position="554"/>
        <end position="563"/>
    </location>
</feature>
<feature type="disulfide bond" evidence="10">
    <location>
        <begin position="813"/>
        <end position="822"/>
    </location>
</feature>
<feature type="disulfide bond" evidence="10">
    <location>
        <begin position="937"/>
        <end position="946"/>
    </location>
</feature>
<feature type="domain" description="Laminin G" evidence="14">
    <location>
        <begin position="2520"/>
        <end position="2702"/>
    </location>
</feature>
<sequence>MQKTVLICIILTGVLEVAETGFNAVYMKQTEANFTCGNPPENFFETQQGFLSAEDRTPLTCNSSNPPNAYPPQNMVDGSLATHWQSKGGDDLAIITINFEQALFVQNMNITFGNYRRPGAMKVEKSTDFGITFTPWHYLVTSPAARQCSTQFGVAAFQGVISRVDQVLCTEYDRYFPPEYNETALFVQNMNITFGNYRRPGAMKVEKSTDFGITFTPWHYLVTSPAARQCSTQFGVAAFQGVISRVDQVLCTEYDRYFPPEYNETIHIEINQQQRGDGTPDPYTPGFQAWMNATAVRFTFSGLFRKFDVMATMWHHYTVREIELTGRCDCNGHGDGNRCPLNQSTGLRACQCEGNTCGVNCDTCCPMFNQFAWKKGGGAPWTNDPNTKCEPCNCHNHAVTCTYNQTVRDLGLSKSINGSRMGGGVCLDCQHNTQGINCEKCKDYFYRPVGKNTTDADACRECDCNRNGTANVSSLSFGDCVRDEYELSKHWEKQPGDCYCKEFVRGRQCDTCQEGHYRLTQDNPQGCTVCSCHLNGTIGRSHVCQGDYYGQCNCKPNVDRRDCSQCKDGYYDLQDSDSNGCKSCDCDVGGTASGAVCDKMTGVCHCRPHVTGTSCNRTAIGFYYPDTHFVQASRNPYKPSTDTLNVSLEIPKTGKYRVQVKYTNDEGVKVQLNVVLQFQNTSGASDPMIFSPSLSGGCDDCLETINPDLDYLSLTNGSWMINISTTQRYDQLKLEGVVAIPKEFKQATVLGDKSAEFDFLCSVEGNDMSTDARCLPWLFSITMDYLNGALACECHPLGSNSSICKGYGGQCSCKQGVEGRDCSRCRPGFYNLTGKGCIPCSCNGPNKVCDVITGECECPENTVGRTCEPCECNNNSNKCLRTGKCLECQFNTTGFYCQHCDNGTFGNAVIQQCEACACSKIGSLDQSCDRVTGQCNCKTSVTGRNCTLCKANTFNFSPTGCEDCRCNSFGSASLQCNSSGQCPCQANVTGLKCTQCAFGFYGLPEEPCKECNCKTTGTIPGTVCTNDTIGQCQCKPGVTGRSCGQCMKFFIKLSDKGCEACSMCIQNLRQSIDNNSYVVNETYIKVMQLKNFADFNNPMVDVSRSLQRTKTERKQFYTRISAGNKVYQNLMTSDLPEVNNSLLSLSNRAQHLNSFSKDAEVNSTNTLLDINNEKNATLSTKKYVTSVDGIIGDVRNALEERHAAASKAQTDSAEALHQTMNRKFSQYSQDINKKVWMAENTSAVAEQTLTQVMSKLFHAQELEISVQEKAVKYKQIQKRWNQSHAIFMEKIEQVHNYSGEMYATLTTTKNLLENEFHALNNSKFSLADTEMTLNNTRLVISRGSSIFEEYQSSLSPVNGELEVSMLQYEQRQTQLALRIERGRNLPPKDLSRQTSDPYVLVSIIPDWNNEGTKATSTVYENLNPNFPFADVLRFTVSLEQLNATKLKLAVYDHDPGEQDDLMGVVLIDLSKMENFLDNIVTVWYPLIPQDLSEIRSGNFVAQSGLTDVSNLLEIELESIKQKLLAAEAKLHQAENQASYLQSLANQMDQTYNRSRTHGAEALSAIDKYSEISELVNRSFSLVEQSNKTVYVLNQQLSIFSLDYLQAGAKKAWQGVYEFYNATEKRNATTQNLEEMIHQAKSTFLTSLAVWNEIYRHFAAIQGAAVQYRTAAEKAPGVLPLLMQAQDEVTNTSVFLSTLEKQLNEMGLLLEILLSKTRFIKESSQDGIKLVNDAFSNVQNISARLTPNPHEPKVNATVKEAKSTNVTEGLVMYLIAEPHQKTTGHSYWLTKSLAFYISNSTMSVMYDLGDKPITAQNPLILKNDTWYNIYFTRFKADALLTVSADRQMRETASMHGSSVNGKTLQFSNDSIIYLGGSPLNVMGSLPIDHFSGIIDNLVIDNNRYNLWNSVQSSGGVMYAVPRYKPNFYPHNGKAVSVYGNGFLQHAVGQFNVSSGHVSVELDFRTLHQNGIIMAVSSGEQTYVLALYLHNGQVNFYFEFGENNGITLTSSGSSYGDGRWYHVGIVRTSVNATLTVNPLGSAQTPDSRFVDTGKTVMANGHLITYGSLNPNSVIVFEATEAFSGDMKNLLLYSSVSSSLIPRLFNDPAFMLSKHGVSFTGVIKGGIEYGTRFYGFVAEMSDCSYAAVVIGKAEFSTLLFTFKTKRESGVLLFSEKSTQSAPSLYMALLHGDLLLWLGDIESVPVFTSSNITFSDNSWRTVLLQLTGNGYELHVNNTLLYTGLYNFEASPLVLHEPFYIGGIPSNKSSYAPYALCFTGGIKNLIIDSSSIDFLSGHTLGVSNAGVAPARVPPPIPPSCRASHPPPIPSSDSGTLHFDLQGSKGKGFIGFNLNDIQRIVFESRFVVGLSFRALSDNGLLLYGTDNDTHPTQFFSLELVHGKLVFEFNSGKGLVSMASEGKYSGNGQWFSVHILRVFQFGAMLTSTMDYVNGRHDSPSLPMNLRHLYIGGLPIYVVAPTVTNRYLGFAGCIKDFDVANSESLFDFTKPDRRGSNETRGSCYDNAQPGLGFNGSSWARFDDFNLSAEFNVQVTFRTSSRDGLLFLITSVPDSTGNRKHMRLEQKSGQMILTYNTTTNESRVVWTEPGLGNDTHSSYMMCQMSWHTVRVTKLGSNLTVALDDVHSVSKPVGYGTNMTGKLFLGGYPAYQLEGYHSVFTGFKGCLKEFTMDGNTLHFADLTQLSHVSLACPLGSSEGGI</sequence>
<comment type="subcellular location">
    <subcellularLocation>
        <location evidence="1">Secreted</location>
        <location evidence="1">Extracellular space</location>
        <location evidence="1">Extracellular matrix</location>
        <location evidence="1">Basement membrane</location>
    </subcellularLocation>
</comment>
<feature type="domain" description="Laminin G" evidence="14">
    <location>
        <begin position="1933"/>
        <end position="2140"/>
    </location>
</feature>
<dbReference type="SMART" id="SM00136">
    <property type="entry name" value="LamNT"/>
    <property type="match status" value="1"/>
</dbReference>
<feature type="domain" description="Laminin EGF-like" evidence="15">
    <location>
        <begin position="1011"/>
        <end position="1060"/>
    </location>
</feature>
<dbReference type="CDD" id="cd00030">
    <property type="entry name" value="C2"/>
    <property type="match status" value="1"/>
</dbReference>
<dbReference type="CDD" id="cd00110">
    <property type="entry name" value="LamG"/>
    <property type="match status" value="5"/>
</dbReference>
<dbReference type="InterPro" id="IPR002049">
    <property type="entry name" value="LE_dom"/>
</dbReference>
<keyword evidence="6" id="KW-0084">Basement membrane</keyword>
<dbReference type="EMBL" id="LSMT01000004">
    <property type="protein sequence ID" value="PFX34422.1"/>
    <property type="molecule type" value="Genomic_DNA"/>
</dbReference>
<dbReference type="OrthoDB" id="8545473at2759"/>
<evidence type="ECO:0000256" key="12">
    <source>
        <dbReference type="SAM" id="SignalP"/>
    </source>
</evidence>
<keyword evidence="3" id="KW-0272">Extracellular matrix</keyword>
<dbReference type="InterPro" id="IPR035892">
    <property type="entry name" value="C2_domain_sf"/>
</dbReference>
<dbReference type="SUPFAM" id="SSF57196">
    <property type="entry name" value="EGF/Laminin"/>
    <property type="match status" value="5"/>
</dbReference>
<dbReference type="SMART" id="SM00282">
    <property type="entry name" value="LamG"/>
    <property type="match status" value="5"/>
</dbReference>
<dbReference type="PROSITE" id="PS01248">
    <property type="entry name" value="EGF_LAM_1"/>
    <property type="match status" value="3"/>
</dbReference>
<dbReference type="Gene3D" id="2.60.120.200">
    <property type="match status" value="5"/>
</dbReference>
<dbReference type="PROSITE" id="PS50004">
    <property type="entry name" value="C2"/>
    <property type="match status" value="1"/>
</dbReference>
<evidence type="ECO:0000256" key="4">
    <source>
        <dbReference type="ARBA" id="ARBA00022729"/>
    </source>
</evidence>
<dbReference type="GO" id="GO:0009887">
    <property type="term" value="P:animal organ morphogenesis"/>
    <property type="evidence" value="ECO:0007669"/>
    <property type="project" value="TreeGrafter"/>
</dbReference>
<dbReference type="FunFam" id="2.10.25.10:FF:000094">
    <property type="entry name" value="Laminin subunit alpha-2"/>
    <property type="match status" value="1"/>
</dbReference>
<dbReference type="PROSITE" id="PS50027">
    <property type="entry name" value="EGF_LAM_2"/>
    <property type="match status" value="6"/>
</dbReference>
<feature type="domain" description="Laminin EGF-like" evidence="15">
    <location>
        <begin position="792"/>
        <end position="839"/>
    </location>
</feature>
<feature type="disulfide bond" evidence="10">
    <location>
        <begin position="794"/>
        <end position="811"/>
    </location>
</feature>
<dbReference type="InterPro" id="IPR008979">
    <property type="entry name" value="Galactose-bd-like_sf"/>
</dbReference>
<dbReference type="Proteomes" id="UP000225706">
    <property type="component" value="Unassembled WGS sequence"/>
</dbReference>
<dbReference type="SUPFAM" id="SSF49785">
    <property type="entry name" value="Galactose-binding domain-like"/>
    <property type="match status" value="1"/>
</dbReference>
<keyword evidence="4 12" id="KW-0732">Signal</keyword>
<dbReference type="InterPro" id="IPR000008">
    <property type="entry name" value="C2_dom"/>
</dbReference>
<comment type="caution">
    <text evidence="17">The sequence shown here is derived from an EMBL/GenBank/DDBJ whole genome shotgun (WGS) entry which is preliminary data.</text>
</comment>
<dbReference type="FunFam" id="2.10.25.10:FF:000069">
    <property type="entry name" value="Laminin subunit alpha 1"/>
    <property type="match status" value="1"/>
</dbReference>
<dbReference type="Pfam" id="PF00053">
    <property type="entry name" value="EGF_laminin"/>
    <property type="match status" value="7"/>
</dbReference>
<dbReference type="PANTHER" id="PTHR10574:SF406">
    <property type="entry name" value="LAMININ SUBUNIT ALPHA 5"/>
    <property type="match status" value="1"/>
</dbReference>
<feature type="domain" description="Laminin EGF-like" evidence="15">
    <location>
        <begin position="462"/>
        <end position="529"/>
    </location>
</feature>
<evidence type="ECO:0000313" key="17">
    <source>
        <dbReference type="EMBL" id="PFX34422.1"/>
    </source>
</evidence>
<dbReference type="Gene3D" id="2.60.120.260">
    <property type="entry name" value="Galactose-binding domain-like"/>
    <property type="match status" value="2"/>
</dbReference>
<dbReference type="FunFam" id="2.10.25.10:FF:000082">
    <property type="entry name" value="Laminin subunit alpha 1"/>
    <property type="match status" value="1"/>
</dbReference>
<keyword evidence="18" id="KW-1185">Reference proteome</keyword>
<evidence type="ECO:0000256" key="9">
    <source>
        <dbReference type="ARBA" id="ARBA00023292"/>
    </source>
</evidence>
<dbReference type="Pfam" id="PF24973">
    <property type="entry name" value="EGF_LMN_ATRN"/>
    <property type="match status" value="1"/>
</dbReference>
<feature type="disulfide bond" evidence="10">
    <location>
        <begin position="918"/>
        <end position="935"/>
    </location>
</feature>
<feature type="disulfide bond" evidence="10">
    <location>
        <begin position="500"/>
        <end position="509"/>
    </location>
</feature>
<dbReference type="InterPro" id="IPR050440">
    <property type="entry name" value="Laminin/Netrin_ECM"/>
</dbReference>
<evidence type="ECO:0000259" key="16">
    <source>
        <dbReference type="PROSITE" id="PS51117"/>
    </source>
</evidence>
<dbReference type="InterPro" id="IPR056863">
    <property type="entry name" value="LMN_ATRN_NET-like_EGF"/>
</dbReference>
<dbReference type="Pfam" id="PF00168">
    <property type="entry name" value="C2"/>
    <property type="match status" value="1"/>
</dbReference>
<keyword evidence="9 10" id="KW-0424">Laminin EGF-like domain</keyword>
<organism evidence="17 18">
    <name type="scientific">Stylophora pistillata</name>
    <name type="common">Smooth cauliflower coral</name>
    <dbReference type="NCBI Taxonomy" id="50429"/>
    <lineage>
        <taxon>Eukaryota</taxon>
        <taxon>Metazoa</taxon>
        <taxon>Cnidaria</taxon>
        <taxon>Anthozoa</taxon>
        <taxon>Hexacorallia</taxon>
        <taxon>Scleractinia</taxon>
        <taxon>Astrocoeniina</taxon>
        <taxon>Pocilloporidae</taxon>
        <taxon>Stylophora</taxon>
    </lineage>
</organism>
<proteinExistence type="predicted"/>
<feature type="chain" id="PRO_5013106628" evidence="12">
    <location>
        <begin position="21"/>
        <end position="2711"/>
    </location>
</feature>
<dbReference type="Pfam" id="PF00054">
    <property type="entry name" value="Laminin_G_1"/>
    <property type="match status" value="1"/>
</dbReference>
<dbReference type="InterPro" id="IPR001791">
    <property type="entry name" value="Laminin_G"/>
</dbReference>
<dbReference type="Gene3D" id="2.10.25.10">
    <property type="entry name" value="Laminin"/>
    <property type="match status" value="8"/>
</dbReference>
<feature type="domain" description="C2" evidence="13">
    <location>
        <begin position="1357"/>
        <end position="1484"/>
    </location>
</feature>
<dbReference type="SUPFAM" id="SSF49899">
    <property type="entry name" value="Concanavalin A-like lectins/glucanases"/>
    <property type="match status" value="5"/>
</dbReference>
<evidence type="ECO:0000256" key="8">
    <source>
        <dbReference type="ARBA" id="ARBA00023180"/>
    </source>
</evidence>
<feature type="domain" description="Laminin EGF-like" evidence="15">
    <location>
        <begin position="964"/>
        <end position="1010"/>
    </location>
</feature>
<feature type="disulfide bond" evidence="10">
    <location>
        <begin position="984"/>
        <end position="993"/>
    </location>
</feature>
<feature type="disulfide bond" evidence="10">
    <location>
        <begin position="964"/>
        <end position="976"/>
    </location>
</feature>
<evidence type="ECO:0000256" key="10">
    <source>
        <dbReference type="PROSITE-ProRule" id="PRU00460"/>
    </source>
</evidence>
<dbReference type="PROSITE" id="PS51117">
    <property type="entry name" value="LAMININ_NTER"/>
    <property type="match status" value="1"/>
</dbReference>
<evidence type="ECO:0000256" key="6">
    <source>
        <dbReference type="ARBA" id="ARBA00022869"/>
    </source>
</evidence>
<feature type="signal peptide" evidence="12">
    <location>
        <begin position="1"/>
        <end position="20"/>
    </location>
</feature>
<dbReference type="SUPFAM" id="SSF49562">
    <property type="entry name" value="C2 domain (Calcium/lipid-binding domain, CaLB)"/>
    <property type="match status" value="1"/>
</dbReference>
<protein>
    <submittedName>
        <fullName evidence="17">Laminin subunit beta-4</fullName>
    </submittedName>
</protein>
<reference evidence="18" key="1">
    <citation type="journal article" date="2017" name="bioRxiv">
        <title>Comparative analysis of the genomes of Stylophora pistillata and Acropora digitifera provides evidence for extensive differences between species of corals.</title>
        <authorList>
            <person name="Voolstra C.R."/>
            <person name="Li Y."/>
            <person name="Liew Y.J."/>
            <person name="Baumgarten S."/>
            <person name="Zoccola D."/>
            <person name="Flot J.-F."/>
            <person name="Tambutte S."/>
            <person name="Allemand D."/>
            <person name="Aranda M."/>
        </authorList>
    </citation>
    <scope>NUCLEOTIDE SEQUENCE [LARGE SCALE GENOMIC DNA]</scope>
</reference>
<evidence type="ECO:0000259" key="14">
    <source>
        <dbReference type="PROSITE" id="PS50025"/>
    </source>
</evidence>
<dbReference type="SMART" id="SM00239">
    <property type="entry name" value="C2"/>
    <property type="match status" value="1"/>
</dbReference>
<dbReference type="SMART" id="SM00181">
    <property type="entry name" value="EGF"/>
    <property type="match status" value="6"/>
</dbReference>
<keyword evidence="7 10" id="KW-1015">Disulfide bond</keyword>
<evidence type="ECO:0000259" key="15">
    <source>
        <dbReference type="PROSITE" id="PS50027"/>
    </source>
</evidence>
<feature type="domain" description="Laminin G" evidence="14">
    <location>
        <begin position="2333"/>
        <end position="2515"/>
    </location>
</feature>
<dbReference type="InterPro" id="IPR008211">
    <property type="entry name" value="Laminin_N"/>
</dbReference>
<feature type="coiled-coil region" evidence="11">
    <location>
        <begin position="1509"/>
        <end position="1536"/>
    </location>
</feature>
<keyword evidence="5" id="KW-0677">Repeat</keyword>
<evidence type="ECO:0000256" key="7">
    <source>
        <dbReference type="ARBA" id="ARBA00023157"/>
    </source>
</evidence>
<evidence type="ECO:0000256" key="1">
    <source>
        <dbReference type="ARBA" id="ARBA00004302"/>
    </source>
</evidence>
<gene>
    <name evidence="17" type="primary">LAMB4</name>
    <name evidence="17" type="ORF">AWC38_SpisGene645</name>
</gene>
<dbReference type="InterPro" id="IPR000742">
    <property type="entry name" value="EGF"/>
</dbReference>
<dbReference type="FunFam" id="2.10.25.10:FF:000090">
    <property type="entry name" value="laminin subunit alpha"/>
    <property type="match status" value="3"/>
</dbReference>
<accession>A0A2B4T0V3</accession>
<evidence type="ECO:0000256" key="2">
    <source>
        <dbReference type="ARBA" id="ARBA00022525"/>
    </source>
</evidence>
<dbReference type="Pfam" id="PF02210">
    <property type="entry name" value="Laminin_G_2"/>
    <property type="match status" value="4"/>
</dbReference>
<evidence type="ECO:0000256" key="5">
    <source>
        <dbReference type="ARBA" id="ARBA00022737"/>
    </source>
</evidence>
<evidence type="ECO:0000259" key="13">
    <source>
        <dbReference type="PROSITE" id="PS50004"/>
    </source>
</evidence>
<feature type="domain" description="Laminin EGF-like" evidence="15">
    <location>
        <begin position="916"/>
        <end position="963"/>
    </location>
</feature>
<dbReference type="PANTHER" id="PTHR10574">
    <property type="entry name" value="NETRIN/LAMININ-RELATED"/>
    <property type="match status" value="1"/>
</dbReference>
<evidence type="ECO:0000256" key="3">
    <source>
        <dbReference type="ARBA" id="ARBA00022530"/>
    </source>
</evidence>
<dbReference type="Gene3D" id="2.170.300.10">
    <property type="entry name" value="Tie2 ligand-binding domain superfamily"/>
    <property type="match status" value="1"/>
</dbReference>
<dbReference type="SMART" id="SM00180">
    <property type="entry name" value="EGF_Lam"/>
    <property type="match status" value="11"/>
</dbReference>
<dbReference type="InterPro" id="IPR013320">
    <property type="entry name" value="ConA-like_dom_sf"/>
</dbReference>
<dbReference type="PROSITE" id="PS50025">
    <property type="entry name" value="LAM_G_DOMAIN"/>
    <property type="match status" value="4"/>
</dbReference>
<dbReference type="GO" id="GO:0005604">
    <property type="term" value="C:basement membrane"/>
    <property type="evidence" value="ECO:0007669"/>
    <property type="project" value="UniProtKB-SubCell"/>
</dbReference>
<keyword evidence="11" id="KW-0175">Coiled coil</keyword>
<dbReference type="PRINTS" id="PR00011">
    <property type="entry name" value="EGFLAMININ"/>
</dbReference>
<dbReference type="GO" id="GO:0009888">
    <property type="term" value="P:tissue development"/>
    <property type="evidence" value="ECO:0007669"/>
    <property type="project" value="TreeGrafter"/>
</dbReference>
<feature type="disulfide bond" evidence="10">
    <location>
        <begin position="916"/>
        <end position="928"/>
    </location>
</feature>
<feature type="domain" description="Laminin G" evidence="14">
    <location>
        <begin position="2129"/>
        <end position="2315"/>
    </location>
</feature>
<dbReference type="CDD" id="cd00055">
    <property type="entry name" value="EGF_Lam"/>
    <property type="match status" value="11"/>
</dbReference>
<dbReference type="STRING" id="50429.A0A2B4T0V3"/>
<evidence type="ECO:0000256" key="11">
    <source>
        <dbReference type="SAM" id="Coils"/>
    </source>
</evidence>
<feature type="domain" description="Laminin N-terminal" evidence="16">
    <location>
        <begin position="13"/>
        <end position="327"/>
    </location>
</feature>
<feature type="domain" description="Laminin EGF-like" evidence="15">
    <location>
        <begin position="530"/>
        <end position="583"/>
    </location>
</feature>
<keyword evidence="2" id="KW-0964">Secreted</keyword>
<feature type="disulfide bond" evidence="10">
    <location>
        <begin position="1034"/>
        <end position="1043"/>
    </location>
</feature>
<name>A0A2B4T0V3_STYPI</name>
<keyword evidence="8" id="KW-0325">Glycoprotein</keyword>
<dbReference type="Pfam" id="PF00055">
    <property type="entry name" value="Laminin_N"/>
    <property type="match status" value="2"/>
</dbReference>